<evidence type="ECO:0000256" key="3">
    <source>
        <dbReference type="PROSITE-ProRule" id="PRU00339"/>
    </source>
</evidence>
<dbReference type="SMART" id="SM00028">
    <property type="entry name" value="TPR"/>
    <property type="match status" value="2"/>
</dbReference>
<dbReference type="PANTHER" id="PTHR44227:SF3">
    <property type="entry name" value="PROTEIN O-MANNOSYL-TRANSFERASE TMTC4"/>
    <property type="match status" value="1"/>
</dbReference>
<protein>
    <submittedName>
        <fullName evidence="5">Uncharacterized protein</fullName>
    </submittedName>
</protein>
<keyword evidence="4" id="KW-0812">Transmembrane</keyword>
<feature type="transmembrane region" description="Helical" evidence="4">
    <location>
        <begin position="127"/>
        <end position="145"/>
    </location>
</feature>
<evidence type="ECO:0000313" key="5">
    <source>
        <dbReference type="EMBL" id="CAB3802506.1"/>
    </source>
</evidence>
<keyword evidence="2 3" id="KW-0802">TPR repeat</keyword>
<dbReference type="SUPFAM" id="SSF48452">
    <property type="entry name" value="TPR-like"/>
    <property type="match status" value="1"/>
</dbReference>
<evidence type="ECO:0000256" key="1">
    <source>
        <dbReference type="ARBA" id="ARBA00022737"/>
    </source>
</evidence>
<name>A0A6S7BK28_9BURK</name>
<evidence type="ECO:0000256" key="4">
    <source>
        <dbReference type="SAM" id="Phobius"/>
    </source>
</evidence>
<dbReference type="Gene3D" id="1.25.40.10">
    <property type="entry name" value="Tetratricopeptide repeat domain"/>
    <property type="match status" value="1"/>
</dbReference>
<reference evidence="5 6" key="1">
    <citation type="submission" date="2020-04" db="EMBL/GenBank/DDBJ databases">
        <authorList>
            <person name="De Canck E."/>
        </authorList>
    </citation>
    <scope>NUCLEOTIDE SEQUENCE [LARGE SCALE GENOMIC DNA]</scope>
    <source>
        <strain evidence="5 6">LMG 28614</strain>
    </source>
</reference>
<feature type="transmembrane region" description="Helical" evidence="4">
    <location>
        <begin position="184"/>
        <end position="212"/>
    </location>
</feature>
<dbReference type="Pfam" id="PF13181">
    <property type="entry name" value="TPR_8"/>
    <property type="match status" value="1"/>
</dbReference>
<dbReference type="AlphaFoldDB" id="A0A6S7BK28"/>
<evidence type="ECO:0000256" key="2">
    <source>
        <dbReference type="ARBA" id="ARBA00022803"/>
    </source>
</evidence>
<accession>A0A6S7BK28</accession>
<keyword evidence="6" id="KW-1185">Reference proteome</keyword>
<keyword evidence="4" id="KW-1133">Transmembrane helix</keyword>
<proteinExistence type="predicted"/>
<dbReference type="InterPro" id="IPR019734">
    <property type="entry name" value="TPR_rpt"/>
</dbReference>
<feature type="transmembrane region" description="Helical" evidence="4">
    <location>
        <begin position="218"/>
        <end position="237"/>
    </location>
</feature>
<feature type="transmembrane region" description="Helical" evidence="4">
    <location>
        <begin position="397"/>
        <end position="414"/>
    </location>
</feature>
<feature type="transmembrane region" description="Helical" evidence="4">
    <location>
        <begin position="86"/>
        <end position="106"/>
    </location>
</feature>
<feature type="transmembrane region" description="Helical" evidence="4">
    <location>
        <begin position="151"/>
        <end position="172"/>
    </location>
</feature>
<organism evidence="5 6">
    <name type="scientific">Paraburkholderia ultramafica</name>
    <dbReference type="NCBI Taxonomy" id="1544867"/>
    <lineage>
        <taxon>Bacteria</taxon>
        <taxon>Pseudomonadati</taxon>
        <taxon>Pseudomonadota</taxon>
        <taxon>Betaproteobacteria</taxon>
        <taxon>Burkholderiales</taxon>
        <taxon>Burkholderiaceae</taxon>
        <taxon>Paraburkholderia</taxon>
    </lineage>
</organism>
<dbReference type="Proteomes" id="UP000494365">
    <property type="component" value="Unassembled WGS sequence"/>
</dbReference>
<keyword evidence="4" id="KW-0472">Membrane</keyword>
<feature type="repeat" description="TPR" evidence="3">
    <location>
        <begin position="442"/>
        <end position="475"/>
    </location>
</feature>
<sequence length="548" mass="62452">MSTAAAQSQDDFIPAFMRPIAPYWALMLVVLAAYGNIFGNVFVYDDKVLIILNEYLRGWDHIGDILTGSTQSGAHMGGGFYRPMQMLLYLFAFHLGAGATFFFHLLNLSLHMANTCFVYRLGTKLRFKPWGVFLAALVWGLHPLHTEAVTYMSATADPLFTFFCLWAIIILLPDFTPRKILQIMPLFLLALLSKEAAVMFPLLVMACLFLTNPQRLNVRTYFCTWPLWSITLIYATWRLHADNFFGTQSAEYFAALSANAALREYAYHPAYRIYTFLATLPDYLDLLVWPQNLHMERGFPFYNLSLHEVVQSEPVMMGLGIVLLAAAQIIRSSKKPEHGIEMSWGLLWFAAAHSPDSGILSPMNSLFLEHWMYLPSVGLFLGTGETLAKILQNRPRLLVFACSSIALIFAGSMFSKTHEQNKIWHDPVSFYNNIIRYNQRSAAAYGSLGVYYSQTGDYFKAIEQFKRSVEISDSRPDVRYAMARAYLQLPDWTAHIPDAITNLQRSLEMDPNFYRSDQTLGSIYDYLGDKDKAKYYHDRADAILAQHQ</sequence>
<dbReference type="EMBL" id="CADIKK010000033">
    <property type="protein sequence ID" value="CAB3802506.1"/>
    <property type="molecule type" value="Genomic_DNA"/>
</dbReference>
<dbReference type="InterPro" id="IPR052346">
    <property type="entry name" value="O-mannosyl-transferase_TMTC"/>
</dbReference>
<keyword evidence="1" id="KW-0677">Repeat</keyword>
<dbReference type="RefSeq" id="WP_175152633.1">
    <property type="nucleotide sequence ID" value="NZ_CADIKK010000033.1"/>
</dbReference>
<dbReference type="InterPro" id="IPR011990">
    <property type="entry name" value="TPR-like_helical_dom_sf"/>
</dbReference>
<feature type="transmembrane region" description="Helical" evidence="4">
    <location>
        <begin position="21"/>
        <end position="44"/>
    </location>
</feature>
<dbReference type="PROSITE" id="PS50005">
    <property type="entry name" value="TPR"/>
    <property type="match status" value="1"/>
</dbReference>
<gene>
    <name evidence="5" type="ORF">LMG28614_05625</name>
</gene>
<evidence type="ECO:0000313" key="6">
    <source>
        <dbReference type="Proteomes" id="UP000494365"/>
    </source>
</evidence>
<dbReference type="PANTHER" id="PTHR44227">
    <property type="match status" value="1"/>
</dbReference>